<keyword evidence="7 16" id="KW-0963">Cytoplasm</keyword>
<gene>
    <name evidence="16 17" type="primary">coaX</name>
    <name evidence="17" type="ORF">GCM10009007_20340</name>
</gene>
<dbReference type="Pfam" id="PF03309">
    <property type="entry name" value="Pan_kinase"/>
    <property type="match status" value="1"/>
</dbReference>
<comment type="catalytic activity">
    <reaction evidence="1 16">
        <text>(R)-pantothenate + ATP = (R)-4'-phosphopantothenate + ADP + H(+)</text>
        <dbReference type="Rhea" id="RHEA:16373"/>
        <dbReference type="ChEBI" id="CHEBI:10986"/>
        <dbReference type="ChEBI" id="CHEBI:15378"/>
        <dbReference type="ChEBI" id="CHEBI:29032"/>
        <dbReference type="ChEBI" id="CHEBI:30616"/>
        <dbReference type="ChEBI" id="CHEBI:456216"/>
        <dbReference type="EC" id="2.7.1.33"/>
    </reaction>
</comment>
<reference evidence="17" key="2">
    <citation type="submission" date="2020-09" db="EMBL/GenBank/DDBJ databases">
        <authorList>
            <person name="Sun Q."/>
            <person name="Kim S."/>
        </authorList>
    </citation>
    <scope>NUCLEOTIDE SEQUENCE</scope>
    <source>
        <strain evidence="17">KCTC 32501</strain>
    </source>
</reference>
<dbReference type="SUPFAM" id="SSF53067">
    <property type="entry name" value="Actin-like ATPase domain"/>
    <property type="match status" value="2"/>
</dbReference>
<dbReference type="GO" id="GO:0005524">
    <property type="term" value="F:ATP binding"/>
    <property type="evidence" value="ECO:0007669"/>
    <property type="project" value="UniProtKB-UniRule"/>
</dbReference>
<evidence type="ECO:0000256" key="4">
    <source>
        <dbReference type="ARBA" id="ARBA00005225"/>
    </source>
</evidence>
<dbReference type="GO" id="GO:0005737">
    <property type="term" value="C:cytoplasm"/>
    <property type="evidence" value="ECO:0007669"/>
    <property type="project" value="UniProtKB-SubCell"/>
</dbReference>
<feature type="binding site" evidence="16">
    <location>
        <begin position="7"/>
        <end position="14"/>
    </location>
    <ligand>
        <name>ATP</name>
        <dbReference type="ChEBI" id="CHEBI:30616"/>
    </ligand>
</feature>
<keyword evidence="18" id="KW-1185">Reference proteome</keyword>
<dbReference type="NCBIfam" id="TIGR00671">
    <property type="entry name" value="baf"/>
    <property type="match status" value="1"/>
</dbReference>
<comment type="cofactor">
    <cofactor evidence="2">
        <name>K(+)</name>
        <dbReference type="ChEBI" id="CHEBI:29103"/>
    </cofactor>
</comment>
<comment type="similarity">
    <text evidence="14 16">Belongs to the type III pantothenate kinase family.</text>
</comment>
<dbReference type="PANTHER" id="PTHR34265">
    <property type="entry name" value="TYPE III PANTOTHENATE KINASE"/>
    <property type="match status" value="1"/>
</dbReference>
<evidence type="ECO:0000256" key="2">
    <source>
        <dbReference type="ARBA" id="ARBA00001958"/>
    </source>
</evidence>
<dbReference type="EC" id="2.7.1.33" evidence="6 16"/>
<evidence type="ECO:0000256" key="5">
    <source>
        <dbReference type="ARBA" id="ARBA00011738"/>
    </source>
</evidence>
<sequence>MTILFIDIGNTRIKWHFETEAQPLTANTTPSALSHHDTHWLDELQNAWAKAPFAKSCYISNVAHINVLQQIDDVIHRLFPSCVTHRLTAQKQRHTLQLAYEHPAQMGADRYAQLLGAQSLAADKNHLVISAGTATTIDGVLTGGQHIGGLILPSVDLMRKSLHEYTAKLPLEGGQITLERAPSNTTDALATAAHLASVGAAHEFAARYMPDDCDIILCGGHSDDLARDLSRTHSVQIIPSLCLLGLKTVQLSEQDKL</sequence>
<keyword evidence="13 16" id="KW-0173">Coenzyme A biosynthesis</keyword>
<feature type="binding site" evidence="16">
    <location>
        <position position="185"/>
    </location>
    <ligand>
        <name>substrate</name>
    </ligand>
</feature>
<evidence type="ECO:0000256" key="10">
    <source>
        <dbReference type="ARBA" id="ARBA00022777"/>
    </source>
</evidence>
<reference evidence="17" key="1">
    <citation type="journal article" date="2014" name="Int. J. Syst. Evol. Microbiol.">
        <title>Complete genome sequence of Corynebacterium casei LMG S-19264T (=DSM 44701T), isolated from a smear-ripened cheese.</title>
        <authorList>
            <consortium name="US DOE Joint Genome Institute (JGI-PGF)"/>
            <person name="Walter F."/>
            <person name="Albersmeier A."/>
            <person name="Kalinowski J."/>
            <person name="Ruckert C."/>
        </authorList>
    </citation>
    <scope>NUCLEOTIDE SEQUENCE</scope>
    <source>
        <strain evidence="17">KCTC 32501</strain>
    </source>
</reference>
<dbReference type="RefSeq" id="WP_189493860.1">
    <property type="nucleotide sequence ID" value="NZ_BMZG01000014.1"/>
</dbReference>
<evidence type="ECO:0000256" key="8">
    <source>
        <dbReference type="ARBA" id="ARBA00022679"/>
    </source>
</evidence>
<dbReference type="InterPro" id="IPR043129">
    <property type="entry name" value="ATPase_NBD"/>
</dbReference>
<organism evidence="17 18">
    <name type="scientific">Formosimonas limnophila</name>
    <dbReference type="NCBI Taxonomy" id="1384487"/>
    <lineage>
        <taxon>Bacteria</taxon>
        <taxon>Pseudomonadati</taxon>
        <taxon>Pseudomonadota</taxon>
        <taxon>Betaproteobacteria</taxon>
        <taxon>Burkholderiales</taxon>
        <taxon>Burkholderiaceae</taxon>
        <taxon>Formosimonas</taxon>
    </lineage>
</organism>
<keyword evidence="9 16" id="KW-0547">Nucleotide-binding</keyword>
<evidence type="ECO:0000256" key="15">
    <source>
        <dbReference type="ARBA" id="ARBA00040883"/>
    </source>
</evidence>
<evidence type="ECO:0000256" key="6">
    <source>
        <dbReference type="ARBA" id="ARBA00012102"/>
    </source>
</evidence>
<comment type="subunit">
    <text evidence="5 16">Homodimer.</text>
</comment>
<dbReference type="InterPro" id="IPR004619">
    <property type="entry name" value="Type_III_PanK"/>
</dbReference>
<dbReference type="UniPathway" id="UPA00241">
    <property type="reaction ID" value="UER00352"/>
</dbReference>
<comment type="cofactor">
    <cofactor evidence="16">
        <name>NH4(+)</name>
        <dbReference type="ChEBI" id="CHEBI:28938"/>
    </cofactor>
    <cofactor evidence="16">
        <name>K(+)</name>
        <dbReference type="ChEBI" id="CHEBI:29103"/>
    </cofactor>
    <text evidence="16">A monovalent cation. Ammonium or potassium.</text>
</comment>
<feature type="binding site" evidence="16">
    <location>
        <begin position="107"/>
        <end position="110"/>
    </location>
    <ligand>
        <name>substrate</name>
    </ligand>
</feature>
<proteinExistence type="inferred from homology"/>
<comment type="pathway">
    <text evidence="4 16">Cofactor biosynthesis; coenzyme A biosynthesis; CoA from (R)-pantothenate: step 1/5.</text>
</comment>
<keyword evidence="12 16" id="KW-0630">Potassium</keyword>
<evidence type="ECO:0000256" key="14">
    <source>
        <dbReference type="ARBA" id="ARBA00038036"/>
    </source>
</evidence>
<evidence type="ECO:0000256" key="7">
    <source>
        <dbReference type="ARBA" id="ARBA00022490"/>
    </source>
</evidence>
<keyword evidence="10 16" id="KW-0418">Kinase</keyword>
<feature type="active site" description="Proton acceptor" evidence="16">
    <location>
        <position position="109"/>
    </location>
</feature>
<dbReference type="HAMAP" id="MF_01274">
    <property type="entry name" value="Pantothen_kinase_3"/>
    <property type="match status" value="1"/>
</dbReference>
<comment type="caution">
    <text evidence="16">Lacks conserved residue(s) required for the propagation of feature annotation.</text>
</comment>
<evidence type="ECO:0000256" key="12">
    <source>
        <dbReference type="ARBA" id="ARBA00022958"/>
    </source>
</evidence>
<dbReference type="PANTHER" id="PTHR34265:SF1">
    <property type="entry name" value="TYPE III PANTOTHENATE KINASE"/>
    <property type="match status" value="1"/>
</dbReference>
<feature type="binding site" evidence="16">
    <location>
        <position position="100"/>
    </location>
    <ligand>
        <name>substrate</name>
    </ligand>
</feature>
<accession>A0A8J3CIR6</accession>
<dbReference type="Proteomes" id="UP000614287">
    <property type="component" value="Unassembled WGS sequence"/>
</dbReference>
<name>A0A8J3CIR6_9BURK</name>
<evidence type="ECO:0000256" key="11">
    <source>
        <dbReference type="ARBA" id="ARBA00022840"/>
    </source>
</evidence>
<evidence type="ECO:0000256" key="1">
    <source>
        <dbReference type="ARBA" id="ARBA00001206"/>
    </source>
</evidence>
<dbReference type="GO" id="GO:0015937">
    <property type="term" value="P:coenzyme A biosynthetic process"/>
    <property type="evidence" value="ECO:0007669"/>
    <property type="project" value="UniProtKB-UniRule"/>
</dbReference>
<evidence type="ECO:0000313" key="18">
    <source>
        <dbReference type="Proteomes" id="UP000614287"/>
    </source>
</evidence>
<keyword evidence="8 16" id="KW-0808">Transferase</keyword>
<dbReference type="Gene3D" id="3.30.420.40">
    <property type="match status" value="2"/>
</dbReference>
<comment type="subcellular location">
    <subcellularLocation>
        <location evidence="3 16">Cytoplasm</location>
    </subcellularLocation>
</comment>
<dbReference type="CDD" id="cd24015">
    <property type="entry name" value="ASKHA_NBD_PanK-III"/>
    <property type="match status" value="1"/>
</dbReference>
<evidence type="ECO:0000256" key="16">
    <source>
        <dbReference type="HAMAP-Rule" id="MF_01274"/>
    </source>
</evidence>
<comment type="caution">
    <text evidence="17">The sequence shown here is derived from an EMBL/GenBank/DDBJ whole genome shotgun (WGS) entry which is preliminary data.</text>
</comment>
<comment type="function">
    <text evidence="16">Catalyzes the phosphorylation of pantothenate (Pan), the first step in CoA biosynthesis.</text>
</comment>
<evidence type="ECO:0000313" key="17">
    <source>
        <dbReference type="EMBL" id="GHA79225.1"/>
    </source>
</evidence>
<evidence type="ECO:0000256" key="13">
    <source>
        <dbReference type="ARBA" id="ARBA00022993"/>
    </source>
</evidence>
<protein>
    <recommendedName>
        <fullName evidence="15 16">Type III pantothenate kinase</fullName>
        <ecNumber evidence="6 16">2.7.1.33</ecNumber>
    </recommendedName>
    <alternativeName>
        <fullName evidence="16">PanK-III</fullName>
    </alternativeName>
    <alternativeName>
        <fullName evidence="16">Pantothenic acid kinase</fullName>
    </alternativeName>
</protein>
<evidence type="ECO:0000256" key="9">
    <source>
        <dbReference type="ARBA" id="ARBA00022741"/>
    </source>
</evidence>
<evidence type="ECO:0000256" key="3">
    <source>
        <dbReference type="ARBA" id="ARBA00004496"/>
    </source>
</evidence>
<dbReference type="EMBL" id="BMZG01000014">
    <property type="protein sequence ID" value="GHA79225.1"/>
    <property type="molecule type" value="Genomic_DNA"/>
</dbReference>
<feature type="binding site" evidence="16">
    <location>
        <position position="133"/>
    </location>
    <ligand>
        <name>ATP</name>
        <dbReference type="ChEBI" id="CHEBI:30616"/>
    </ligand>
</feature>
<keyword evidence="11 16" id="KW-0067">ATP-binding</keyword>
<dbReference type="GO" id="GO:0004594">
    <property type="term" value="F:pantothenate kinase activity"/>
    <property type="evidence" value="ECO:0007669"/>
    <property type="project" value="UniProtKB-UniRule"/>
</dbReference>
<dbReference type="AlphaFoldDB" id="A0A8J3CIR6"/>